<evidence type="ECO:0000259" key="7">
    <source>
        <dbReference type="PROSITE" id="PS50045"/>
    </source>
</evidence>
<dbReference type="Gene3D" id="1.10.8.60">
    <property type="match status" value="1"/>
</dbReference>
<dbReference type="InterPro" id="IPR001789">
    <property type="entry name" value="Sig_transdc_resp-reg_receiver"/>
</dbReference>
<keyword evidence="6" id="KW-0597">Phosphoprotein</keyword>
<dbReference type="PROSITE" id="PS00676">
    <property type="entry name" value="SIGMA54_INTERACT_2"/>
    <property type="match status" value="1"/>
</dbReference>
<dbReference type="Proteomes" id="UP000643207">
    <property type="component" value="Unassembled WGS sequence"/>
</dbReference>
<dbReference type="InterPro" id="IPR002197">
    <property type="entry name" value="HTH_Fis"/>
</dbReference>
<dbReference type="GO" id="GO:0005524">
    <property type="term" value="F:ATP binding"/>
    <property type="evidence" value="ECO:0007669"/>
    <property type="project" value="UniProtKB-KW"/>
</dbReference>
<feature type="domain" description="Response regulatory" evidence="8">
    <location>
        <begin position="15"/>
        <end position="129"/>
    </location>
</feature>
<dbReference type="InterPro" id="IPR025943">
    <property type="entry name" value="Sigma_54_int_dom_ATP-bd_2"/>
</dbReference>
<dbReference type="InterPro" id="IPR009057">
    <property type="entry name" value="Homeodomain-like_sf"/>
</dbReference>
<dbReference type="SUPFAM" id="SSF46689">
    <property type="entry name" value="Homeodomain-like"/>
    <property type="match status" value="1"/>
</dbReference>
<dbReference type="SMART" id="SM00448">
    <property type="entry name" value="REC"/>
    <property type="match status" value="1"/>
</dbReference>
<feature type="domain" description="Sigma-54 factor interaction" evidence="7">
    <location>
        <begin position="154"/>
        <end position="391"/>
    </location>
</feature>
<dbReference type="InterPro" id="IPR025944">
    <property type="entry name" value="Sigma_54_int_dom_CS"/>
</dbReference>
<dbReference type="FunFam" id="3.40.50.300:FF:000006">
    <property type="entry name" value="DNA-binding transcriptional regulator NtrC"/>
    <property type="match status" value="1"/>
</dbReference>
<keyword evidence="5" id="KW-0804">Transcription</keyword>
<accession>A0A9X0XF86</accession>
<evidence type="ECO:0000256" key="6">
    <source>
        <dbReference type="PROSITE-ProRule" id="PRU00169"/>
    </source>
</evidence>
<dbReference type="PANTHER" id="PTHR32071:SF117">
    <property type="entry name" value="PTS-DEPENDENT DIHYDROXYACETONE KINASE OPERON REGULATORY PROTEIN-RELATED"/>
    <property type="match status" value="1"/>
</dbReference>
<dbReference type="SUPFAM" id="SSF52540">
    <property type="entry name" value="P-loop containing nucleoside triphosphate hydrolases"/>
    <property type="match status" value="1"/>
</dbReference>
<keyword evidence="1" id="KW-0547">Nucleotide-binding</keyword>
<dbReference type="InterPro" id="IPR011006">
    <property type="entry name" value="CheY-like_superfamily"/>
</dbReference>
<dbReference type="GO" id="GO:0043565">
    <property type="term" value="F:sequence-specific DNA binding"/>
    <property type="evidence" value="ECO:0007669"/>
    <property type="project" value="InterPro"/>
</dbReference>
<dbReference type="AlphaFoldDB" id="A0A9X0XF86"/>
<dbReference type="Pfam" id="PF25601">
    <property type="entry name" value="AAA_lid_14"/>
    <property type="match status" value="1"/>
</dbReference>
<dbReference type="EMBL" id="JAERRA010000001">
    <property type="protein sequence ID" value="MBL0718370.1"/>
    <property type="molecule type" value="Genomic_DNA"/>
</dbReference>
<comment type="caution">
    <text evidence="9">The sequence shown here is derived from an EMBL/GenBank/DDBJ whole genome shotgun (WGS) entry which is preliminary data.</text>
</comment>
<protein>
    <submittedName>
        <fullName evidence="9">Sigma-54-dependent Fis family transcriptional regulator</fullName>
    </submittedName>
</protein>
<dbReference type="Pfam" id="PF00158">
    <property type="entry name" value="Sigma54_activat"/>
    <property type="match status" value="1"/>
</dbReference>
<dbReference type="PROSITE" id="PS50045">
    <property type="entry name" value="SIGMA54_INTERACT_4"/>
    <property type="match status" value="1"/>
</dbReference>
<dbReference type="GO" id="GO:0000160">
    <property type="term" value="P:phosphorelay signal transduction system"/>
    <property type="evidence" value="ECO:0007669"/>
    <property type="project" value="InterPro"/>
</dbReference>
<dbReference type="RefSeq" id="WP_201822968.1">
    <property type="nucleotide sequence ID" value="NZ_JAERRA010000001.1"/>
</dbReference>
<dbReference type="InterPro" id="IPR027417">
    <property type="entry name" value="P-loop_NTPase"/>
</dbReference>
<evidence type="ECO:0000256" key="3">
    <source>
        <dbReference type="ARBA" id="ARBA00023015"/>
    </source>
</evidence>
<dbReference type="PANTHER" id="PTHR32071">
    <property type="entry name" value="TRANSCRIPTIONAL REGULATORY PROTEIN"/>
    <property type="match status" value="1"/>
</dbReference>
<dbReference type="Gene3D" id="3.40.50.2300">
    <property type="match status" value="1"/>
</dbReference>
<evidence type="ECO:0000259" key="8">
    <source>
        <dbReference type="PROSITE" id="PS50110"/>
    </source>
</evidence>
<dbReference type="Gene3D" id="1.10.10.60">
    <property type="entry name" value="Homeodomain-like"/>
    <property type="match status" value="1"/>
</dbReference>
<dbReference type="GO" id="GO:0006355">
    <property type="term" value="P:regulation of DNA-templated transcription"/>
    <property type="evidence" value="ECO:0007669"/>
    <property type="project" value="InterPro"/>
</dbReference>
<gene>
    <name evidence="9" type="ORF">JI742_00565</name>
</gene>
<dbReference type="Gene3D" id="3.40.50.300">
    <property type="entry name" value="P-loop containing nucleotide triphosphate hydrolases"/>
    <property type="match status" value="1"/>
</dbReference>
<keyword evidence="4" id="KW-0238">DNA-binding</keyword>
<dbReference type="PROSITE" id="PS00688">
    <property type="entry name" value="SIGMA54_INTERACT_3"/>
    <property type="match status" value="1"/>
</dbReference>
<dbReference type="PROSITE" id="PS50110">
    <property type="entry name" value="RESPONSE_REGULATORY"/>
    <property type="match status" value="1"/>
</dbReference>
<dbReference type="Pfam" id="PF00072">
    <property type="entry name" value="Response_reg"/>
    <property type="match status" value="1"/>
</dbReference>
<keyword evidence="2" id="KW-0067">ATP-binding</keyword>
<evidence type="ECO:0000256" key="5">
    <source>
        <dbReference type="ARBA" id="ARBA00023163"/>
    </source>
</evidence>
<name>A0A9X0XF86_9BURK</name>
<dbReference type="Pfam" id="PF02954">
    <property type="entry name" value="HTH_8"/>
    <property type="match status" value="1"/>
</dbReference>
<dbReference type="SUPFAM" id="SSF52172">
    <property type="entry name" value="CheY-like"/>
    <property type="match status" value="1"/>
</dbReference>
<dbReference type="PROSITE" id="PS00675">
    <property type="entry name" value="SIGMA54_INTERACT_1"/>
    <property type="match status" value="1"/>
</dbReference>
<dbReference type="InterPro" id="IPR058031">
    <property type="entry name" value="AAA_lid_NorR"/>
</dbReference>
<reference evidence="9 10" key="1">
    <citation type="submission" date="2021-01" db="EMBL/GenBank/DDBJ databases">
        <title>Piscinibacter sp. Jin2 Genome sequencing and assembly.</title>
        <authorList>
            <person name="Kim I."/>
        </authorList>
    </citation>
    <scope>NUCLEOTIDE SEQUENCE [LARGE SCALE GENOMIC DNA]</scope>
    <source>
        <strain evidence="9 10">Jin2</strain>
    </source>
</reference>
<dbReference type="CDD" id="cd00009">
    <property type="entry name" value="AAA"/>
    <property type="match status" value="1"/>
</dbReference>
<dbReference type="PRINTS" id="PR01590">
    <property type="entry name" value="HTHFIS"/>
</dbReference>
<evidence type="ECO:0000256" key="4">
    <source>
        <dbReference type="ARBA" id="ARBA00023125"/>
    </source>
</evidence>
<keyword evidence="10" id="KW-1185">Reference proteome</keyword>
<sequence>MTIAPTSRLAASGLAVLVIDDEVALARNLCVYLDRLGYVAETAGSAEEGLARAAELRPDIVLLDHNLPGQSGLSLLPRLREQEPAARIVLMTGHGSLELAVQAMKAGAVDYLSKPLVLGELKLLLERLSSQQRLETAVGYYAQREAQSSGLDQLRGESPPMRALRDRIERLLASERQLGDAEAPAVLIQGETGTGKELVARALHYGGPRAGQPFVELNCGALPPQLVESELFGHERGAFTDARERKVGLVETAEGGSLFLDEIGEADPGVQVKLLKLLEDRRFRRLGGLRDQRVDLRILSATHQPLDTMVQQQRFRADLYYRLRIVELVVPPLRERGDDILALAEHFIALHAKRYRRPPPRLSVAAEAALRRHRWPGNVRELRNGMEQAVLLAGGTQLDVDGLGFLGPMRTPEPTAAGPQPLPAAEGGPLLPPEADLHLERMERRHIETALARSGDNITHAARLLGISRDTLRYRLERLGLRGQGGG</sequence>
<dbReference type="InterPro" id="IPR003593">
    <property type="entry name" value="AAA+_ATPase"/>
</dbReference>
<feature type="modified residue" description="4-aspartylphosphate" evidence="6">
    <location>
        <position position="64"/>
    </location>
</feature>
<evidence type="ECO:0000256" key="1">
    <source>
        <dbReference type="ARBA" id="ARBA00022741"/>
    </source>
</evidence>
<evidence type="ECO:0000256" key="2">
    <source>
        <dbReference type="ARBA" id="ARBA00022840"/>
    </source>
</evidence>
<keyword evidence="3" id="KW-0805">Transcription regulation</keyword>
<evidence type="ECO:0000313" key="10">
    <source>
        <dbReference type="Proteomes" id="UP000643207"/>
    </source>
</evidence>
<evidence type="ECO:0000313" key="9">
    <source>
        <dbReference type="EMBL" id="MBL0718370.1"/>
    </source>
</evidence>
<proteinExistence type="predicted"/>
<organism evidence="9 10">
    <name type="scientific">Aquariibacter lacus</name>
    <dbReference type="NCBI Taxonomy" id="2801332"/>
    <lineage>
        <taxon>Bacteria</taxon>
        <taxon>Pseudomonadati</taxon>
        <taxon>Pseudomonadota</taxon>
        <taxon>Betaproteobacteria</taxon>
        <taxon>Burkholderiales</taxon>
        <taxon>Sphaerotilaceae</taxon>
        <taxon>Aquariibacter</taxon>
    </lineage>
</organism>
<dbReference type="InterPro" id="IPR002078">
    <property type="entry name" value="Sigma_54_int"/>
</dbReference>
<dbReference type="InterPro" id="IPR025662">
    <property type="entry name" value="Sigma_54_int_dom_ATP-bd_1"/>
</dbReference>
<dbReference type="SMART" id="SM00382">
    <property type="entry name" value="AAA"/>
    <property type="match status" value="1"/>
</dbReference>